<keyword evidence="5 15" id="KW-0963">Cytoplasm</keyword>
<comment type="cofactor">
    <cofactor evidence="15">
        <name>Mg(2+)</name>
        <dbReference type="ChEBI" id="CHEBI:18420"/>
    </cofactor>
</comment>
<keyword evidence="11 15" id="KW-0255">Endonuclease</keyword>
<gene>
    <name evidence="15" type="primary">rnc</name>
    <name evidence="19" type="ORF">GM160_05690</name>
</gene>
<evidence type="ECO:0000256" key="10">
    <source>
        <dbReference type="ARBA" id="ARBA00022723"/>
    </source>
</evidence>
<dbReference type="SMART" id="SM00358">
    <property type="entry name" value="DSRM"/>
    <property type="match status" value="1"/>
</dbReference>
<evidence type="ECO:0000256" key="9">
    <source>
        <dbReference type="ARBA" id="ARBA00022722"/>
    </source>
</evidence>
<dbReference type="GO" id="GO:0046872">
    <property type="term" value="F:metal ion binding"/>
    <property type="evidence" value="ECO:0007669"/>
    <property type="project" value="UniProtKB-KW"/>
</dbReference>
<feature type="compositionally biased region" description="Polar residues" evidence="16">
    <location>
        <begin position="1"/>
        <end position="12"/>
    </location>
</feature>
<feature type="active site" evidence="15">
    <location>
        <position position="97"/>
    </location>
</feature>
<dbReference type="InterPro" id="IPR000999">
    <property type="entry name" value="RNase_III_dom"/>
</dbReference>
<dbReference type="HAMAP" id="MF_00104">
    <property type="entry name" value="RNase_III"/>
    <property type="match status" value="1"/>
</dbReference>
<keyword evidence="8 15" id="KW-0819">tRNA processing</keyword>
<dbReference type="Pfam" id="PF14622">
    <property type="entry name" value="Ribonucleas_3_3"/>
    <property type="match status" value="1"/>
</dbReference>
<evidence type="ECO:0000256" key="15">
    <source>
        <dbReference type="HAMAP-Rule" id="MF_00104"/>
    </source>
</evidence>
<dbReference type="KEGG" id="ghl:GM160_05690"/>
<evidence type="ECO:0000256" key="14">
    <source>
        <dbReference type="ARBA" id="ARBA00022884"/>
    </source>
</evidence>
<dbReference type="FunFam" id="3.30.160.20:FF:000003">
    <property type="entry name" value="Ribonuclease 3"/>
    <property type="match status" value="1"/>
</dbReference>
<dbReference type="Gene3D" id="1.10.1520.10">
    <property type="entry name" value="Ribonuclease III domain"/>
    <property type="match status" value="1"/>
</dbReference>
<dbReference type="SUPFAM" id="SSF69065">
    <property type="entry name" value="RNase III domain-like"/>
    <property type="match status" value="1"/>
</dbReference>
<dbReference type="GO" id="GO:0004525">
    <property type="term" value="F:ribonuclease III activity"/>
    <property type="evidence" value="ECO:0007669"/>
    <property type="project" value="UniProtKB-UniRule"/>
</dbReference>
<evidence type="ECO:0000256" key="12">
    <source>
        <dbReference type="ARBA" id="ARBA00022801"/>
    </source>
</evidence>
<keyword evidence="9 15" id="KW-0540">Nuclease</keyword>
<accession>A0A6I6CYF5</accession>
<dbReference type="GO" id="GO:0003725">
    <property type="term" value="F:double-stranded RNA binding"/>
    <property type="evidence" value="ECO:0007669"/>
    <property type="project" value="TreeGrafter"/>
</dbReference>
<dbReference type="GO" id="GO:0008033">
    <property type="term" value="P:tRNA processing"/>
    <property type="evidence" value="ECO:0007669"/>
    <property type="project" value="UniProtKB-KW"/>
</dbReference>
<dbReference type="PANTHER" id="PTHR11207:SF0">
    <property type="entry name" value="RIBONUCLEASE 3"/>
    <property type="match status" value="1"/>
</dbReference>
<evidence type="ECO:0000256" key="1">
    <source>
        <dbReference type="ARBA" id="ARBA00000109"/>
    </source>
</evidence>
<dbReference type="GO" id="GO:0006364">
    <property type="term" value="P:rRNA processing"/>
    <property type="evidence" value="ECO:0007669"/>
    <property type="project" value="UniProtKB-UniRule"/>
</dbReference>
<feature type="region of interest" description="Disordered" evidence="16">
    <location>
        <begin position="255"/>
        <end position="291"/>
    </location>
</feature>
<dbReference type="InterPro" id="IPR011907">
    <property type="entry name" value="RNase_III"/>
</dbReference>
<evidence type="ECO:0000256" key="11">
    <source>
        <dbReference type="ARBA" id="ARBA00022759"/>
    </source>
</evidence>
<comment type="catalytic activity">
    <reaction evidence="1 15">
        <text>Endonucleolytic cleavage to 5'-phosphomonoester.</text>
        <dbReference type="EC" id="3.1.26.3"/>
    </reaction>
</comment>
<feature type="compositionally biased region" description="Basic and acidic residues" evidence="16">
    <location>
        <begin position="277"/>
        <end position="291"/>
    </location>
</feature>
<sequence>MTVSIPRNSRSVRSPAVTASPTTTTGVPPCSAICHSSPSSNTRPVSVTRSSNPLIRDPDILAQSLGLSFDNADLLGQALRHRSSGRLNNERLEFLGDSILNLAISDYLYRHKPEASEGALSRLRASVVREETLARVARRIGLGDFLVMGSGELKSGGHRRDSILADALEAIIGALYLDQGFTPAHGWVQSLFAEELTSLPDAQQLKDAKTQLQEYLQRDRQPLPEYEVLEQTGQAHKQTFEVACRVTFQNEPFATRASGSSRRRAEQTAARRMLKTLQDRDDKPAPSEKQT</sequence>
<dbReference type="InterPro" id="IPR014720">
    <property type="entry name" value="dsRBD_dom"/>
</dbReference>
<evidence type="ECO:0000256" key="16">
    <source>
        <dbReference type="SAM" id="MobiDB-lite"/>
    </source>
</evidence>
<proteinExistence type="inferred from homology"/>
<evidence type="ECO:0000313" key="20">
    <source>
        <dbReference type="Proteomes" id="UP000427716"/>
    </source>
</evidence>
<evidence type="ECO:0000256" key="3">
    <source>
        <dbReference type="ARBA" id="ARBA00010183"/>
    </source>
</evidence>
<dbReference type="FunFam" id="1.10.1520.10:FF:000001">
    <property type="entry name" value="Ribonuclease 3"/>
    <property type="match status" value="1"/>
</dbReference>
<dbReference type="PROSITE" id="PS00517">
    <property type="entry name" value="RNASE_3_1"/>
    <property type="match status" value="1"/>
</dbReference>
<feature type="binding site" evidence="15">
    <location>
        <position position="93"/>
    </location>
    <ligand>
        <name>Mg(2+)</name>
        <dbReference type="ChEBI" id="CHEBI:18420"/>
    </ligand>
</feature>
<keyword evidence="7 15" id="KW-0507">mRNA processing</keyword>
<name>A0A6I6CYF5_9GAMM</name>
<keyword evidence="6 15" id="KW-0698">rRNA processing</keyword>
<dbReference type="InterPro" id="IPR036389">
    <property type="entry name" value="RNase_III_sf"/>
</dbReference>
<evidence type="ECO:0000256" key="7">
    <source>
        <dbReference type="ARBA" id="ARBA00022664"/>
    </source>
</evidence>
<feature type="binding site" evidence="15">
    <location>
        <position position="166"/>
    </location>
    <ligand>
        <name>Mg(2+)</name>
        <dbReference type="ChEBI" id="CHEBI:18420"/>
    </ligand>
</feature>
<dbReference type="GO" id="GO:0006397">
    <property type="term" value="P:mRNA processing"/>
    <property type="evidence" value="ECO:0007669"/>
    <property type="project" value="UniProtKB-UniRule"/>
</dbReference>
<dbReference type="PROSITE" id="PS50142">
    <property type="entry name" value="RNASE_3_2"/>
    <property type="match status" value="1"/>
</dbReference>
<evidence type="ECO:0000256" key="2">
    <source>
        <dbReference type="ARBA" id="ARBA00004496"/>
    </source>
</evidence>
<keyword evidence="20" id="KW-1185">Reference proteome</keyword>
<dbReference type="GO" id="GO:0005737">
    <property type="term" value="C:cytoplasm"/>
    <property type="evidence" value="ECO:0007669"/>
    <property type="project" value="UniProtKB-SubCell"/>
</dbReference>
<evidence type="ECO:0000256" key="8">
    <source>
        <dbReference type="ARBA" id="ARBA00022694"/>
    </source>
</evidence>
<keyword evidence="15" id="KW-0699">rRNA-binding</keyword>
<organism evidence="19 20">
    <name type="scientific">Guyparkeria halophila</name>
    <dbReference type="NCBI Taxonomy" id="47960"/>
    <lineage>
        <taxon>Bacteria</taxon>
        <taxon>Pseudomonadati</taxon>
        <taxon>Pseudomonadota</taxon>
        <taxon>Gammaproteobacteria</taxon>
        <taxon>Chromatiales</taxon>
        <taxon>Thioalkalibacteraceae</taxon>
        <taxon>Guyparkeria</taxon>
    </lineage>
</organism>
<keyword evidence="14 15" id="KW-0694">RNA-binding</keyword>
<dbReference type="GO" id="GO:0042802">
    <property type="term" value="F:identical protein binding"/>
    <property type="evidence" value="ECO:0007669"/>
    <property type="project" value="UniProtKB-ARBA"/>
</dbReference>
<evidence type="ECO:0000256" key="5">
    <source>
        <dbReference type="ARBA" id="ARBA00022490"/>
    </source>
</evidence>
<feature type="compositionally biased region" description="Low complexity" evidence="16">
    <location>
        <begin position="14"/>
        <end position="29"/>
    </location>
</feature>
<dbReference type="Pfam" id="PF00035">
    <property type="entry name" value="dsrm"/>
    <property type="match status" value="1"/>
</dbReference>
<feature type="region of interest" description="Disordered" evidence="16">
    <location>
        <begin position="1"/>
        <end position="51"/>
    </location>
</feature>
<evidence type="ECO:0000259" key="17">
    <source>
        <dbReference type="PROSITE" id="PS50137"/>
    </source>
</evidence>
<dbReference type="PROSITE" id="PS50137">
    <property type="entry name" value="DS_RBD"/>
    <property type="match status" value="1"/>
</dbReference>
<comment type="subcellular location">
    <subcellularLocation>
        <location evidence="2 15">Cytoplasm</location>
    </subcellularLocation>
</comment>
<evidence type="ECO:0000313" key="19">
    <source>
        <dbReference type="EMBL" id="QGT78430.1"/>
    </source>
</evidence>
<evidence type="ECO:0000256" key="6">
    <source>
        <dbReference type="ARBA" id="ARBA00022552"/>
    </source>
</evidence>
<evidence type="ECO:0000256" key="4">
    <source>
        <dbReference type="ARBA" id="ARBA00011738"/>
    </source>
</evidence>
<dbReference type="GO" id="GO:0019843">
    <property type="term" value="F:rRNA binding"/>
    <property type="evidence" value="ECO:0007669"/>
    <property type="project" value="UniProtKB-KW"/>
</dbReference>
<dbReference type="EC" id="3.1.26.3" evidence="15"/>
<comment type="similarity">
    <text evidence="3">Belongs to the ribonuclease III family.</text>
</comment>
<keyword evidence="13 15" id="KW-0460">Magnesium</keyword>
<dbReference type="PANTHER" id="PTHR11207">
    <property type="entry name" value="RIBONUCLEASE III"/>
    <property type="match status" value="1"/>
</dbReference>
<dbReference type="NCBIfam" id="TIGR02191">
    <property type="entry name" value="RNaseIII"/>
    <property type="match status" value="1"/>
</dbReference>
<dbReference type="GO" id="GO:0010468">
    <property type="term" value="P:regulation of gene expression"/>
    <property type="evidence" value="ECO:0007669"/>
    <property type="project" value="TreeGrafter"/>
</dbReference>
<dbReference type="AlphaFoldDB" id="A0A6I6CYF5"/>
<evidence type="ECO:0000259" key="18">
    <source>
        <dbReference type="PROSITE" id="PS50142"/>
    </source>
</evidence>
<dbReference type="Proteomes" id="UP000427716">
    <property type="component" value="Chromosome"/>
</dbReference>
<evidence type="ECO:0000256" key="13">
    <source>
        <dbReference type="ARBA" id="ARBA00022842"/>
    </source>
</evidence>
<dbReference type="SMART" id="SM00535">
    <property type="entry name" value="RIBOc"/>
    <property type="match status" value="1"/>
</dbReference>
<dbReference type="SUPFAM" id="SSF54768">
    <property type="entry name" value="dsRNA-binding domain-like"/>
    <property type="match status" value="1"/>
</dbReference>
<feature type="domain" description="RNase III" evidence="18">
    <location>
        <begin position="58"/>
        <end position="180"/>
    </location>
</feature>
<feature type="active site" evidence="15">
    <location>
        <position position="169"/>
    </location>
</feature>
<comment type="function">
    <text evidence="15">Digests double-stranded RNA. Involved in the processing of primary rRNA transcript to yield the immediate precursors to the large and small rRNAs (23S and 16S). Processes some mRNAs, and tRNAs when they are encoded in the rRNA operon. Processes pre-crRNA and tracrRNA of type II CRISPR loci if present in the organism.</text>
</comment>
<reference evidence="19 20" key="1">
    <citation type="submission" date="2019-11" db="EMBL/GenBank/DDBJ databases">
        <authorList>
            <person name="Zhang J."/>
            <person name="Sun C."/>
        </authorList>
    </citation>
    <scope>NUCLEOTIDE SEQUENCE [LARGE SCALE GENOMIC DNA]</scope>
    <source>
        <strain evidence="20">sp2</strain>
    </source>
</reference>
<dbReference type="CDD" id="cd00593">
    <property type="entry name" value="RIBOc"/>
    <property type="match status" value="1"/>
</dbReference>
<keyword evidence="12 15" id="KW-0378">Hydrolase</keyword>
<keyword evidence="10 15" id="KW-0479">Metal-binding</keyword>
<feature type="binding site" evidence="15">
    <location>
        <position position="169"/>
    </location>
    <ligand>
        <name>Mg(2+)</name>
        <dbReference type="ChEBI" id="CHEBI:18420"/>
    </ligand>
</feature>
<feature type="compositionally biased region" description="Polar residues" evidence="16">
    <location>
        <begin position="34"/>
        <end position="51"/>
    </location>
</feature>
<comment type="subunit">
    <text evidence="4 15">Homodimer.</text>
</comment>
<dbReference type="EMBL" id="CP046415">
    <property type="protein sequence ID" value="QGT78430.1"/>
    <property type="molecule type" value="Genomic_DNA"/>
</dbReference>
<protein>
    <recommendedName>
        <fullName evidence="15">Ribonuclease 3</fullName>
        <ecNumber evidence="15">3.1.26.3</ecNumber>
    </recommendedName>
    <alternativeName>
        <fullName evidence="15">Ribonuclease III</fullName>
        <shortName evidence="15">RNase III</shortName>
    </alternativeName>
</protein>
<dbReference type="Gene3D" id="3.30.160.20">
    <property type="match status" value="1"/>
</dbReference>
<feature type="domain" description="DRBM" evidence="17">
    <location>
        <begin position="207"/>
        <end position="279"/>
    </location>
</feature>
<dbReference type="CDD" id="cd10845">
    <property type="entry name" value="DSRM_RNAse_III_family"/>
    <property type="match status" value="1"/>
</dbReference>